<comment type="caution">
    <text evidence="1">The sequence shown here is derived from an EMBL/GenBank/DDBJ whole genome shotgun (WGS) entry which is preliminary data.</text>
</comment>
<dbReference type="EMBL" id="CACRXK020010675">
    <property type="protein sequence ID" value="CAB4019892.1"/>
    <property type="molecule type" value="Genomic_DNA"/>
</dbReference>
<protein>
    <submittedName>
        <fullName evidence="1">Uncharacterized protein</fullName>
    </submittedName>
</protein>
<gene>
    <name evidence="1" type="ORF">PACLA_8A024304</name>
</gene>
<name>A0A6S7JTX1_PARCT</name>
<dbReference type="AlphaFoldDB" id="A0A6S7JTX1"/>
<evidence type="ECO:0000313" key="2">
    <source>
        <dbReference type="Proteomes" id="UP001152795"/>
    </source>
</evidence>
<proteinExistence type="predicted"/>
<sequence length="149" mass="17529">MAGRRLGHMGLEDPARITFHGRREQKMNWNTIAFARCVVYTDYIRQVGMFLLYYWYLVDTLKLNNFNQWKNHKISYKDVFEELGYLLGEYHLEVDLSVTTVKGEGNKLRLGVDPRDLNKAFKRSHYRMPTIEKVGGHVAGLYFVYIACK</sequence>
<dbReference type="Proteomes" id="UP001152795">
    <property type="component" value="Unassembled WGS sequence"/>
</dbReference>
<accession>A0A6S7JTX1</accession>
<evidence type="ECO:0000313" key="1">
    <source>
        <dbReference type="EMBL" id="CAB4019892.1"/>
    </source>
</evidence>
<reference evidence="1" key="1">
    <citation type="submission" date="2020-04" db="EMBL/GenBank/DDBJ databases">
        <authorList>
            <person name="Alioto T."/>
            <person name="Alioto T."/>
            <person name="Gomez Garrido J."/>
        </authorList>
    </citation>
    <scope>NUCLEOTIDE SEQUENCE</scope>
    <source>
        <strain evidence="1">A484AB</strain>
    </source>
</reference>
<organism evidence="1 2">
    <name type="scientific">Paramuricea clavata</name>
    <name type="common">Red gorgonian</name>
    <name type="synonym">Violescent sea-whip</name>
    <dbReference type="NCBI Taxonomy" id="317549"/>
    <lineage>
        <taxon>Eukaryota</taxon>
        <taxon>Metazoa</taxon>
        <taxon>Cnidaria</taxon>
        <taxon>Anthozoa</taxon>
        <taxon>Octocorallia</taxon>
        <taxon>Malacalcyonacea</taxon>
        <taxon>Plexauridae</taxon>
        <taxon>Paramuricea</taxon>
    </lineage>
</organism>
<keyword evidence="2" id="KW-1185">Reference proteome</keyword>